<dbReference type="InterPro" id="IPR010982">
    <property type="entry name" value="Lambda_DNA-bd_dom_sf"/>
</dbReference>
<dbReference type="Pfam" id="PF01381">
    <property type="entry name" value="HTH_3"/>
    <property type="match status" value="1"/>
</dbReference>
<dbReference type="InterPro" id="IPR001387">
    <property type="entry name" value="Cro/C1-type_HTH"/>
</dbReference>
<name>A0A388TIT1_9BACT</name>
<comment type="caution">
    <text evidence="2">The sequence shown here is derived from an EMBL/GenBank/DDBJ whole genome shotgun (WGS) entry which is preliminary data.</text>
</comment>
<dbReference type="EMBL" id="BGZO01000043">
    <property type="protein sequence ID" value="GBR76734.1"/>
    <property type="molecule type" value="Genomic_DNA"/>
</dbReference>
<evidence type="ECO:0000259" key="1">
    <source>
        <dbReference type="PROSITE" id="PS50943"/>
    </source>
</evidence>
<dbReference type="AlphaFoldDB" id="A0A388TIT1"/>
<keyword evidence="3" id="KW-1185">Reference proteome</keyword>
<feature type="domain" description="HTH cro/C1-type" evidence="1">
    <location>
        <begin position="28"/>
        <end position="84"/>
    </location>
</feature>
<gene>
    <name evidence="2" type="ORF">NO2_1232</name>
</gene>
<dbReference type="SUPFAM" id="SSF47413">
    <property type="entry name" value="lambda repressor-like DNA-binding domains"/>
    <property type="match status" value="1"/>
</dbReference>
<evidence type="ECO:0000313" key="3">
    <source>
        <dbReference type="Proteomes" id="UP000275925"/>
    </source>
</evidence>
<sequence length="148" mass="16620">MNTKSSKLLLEQLDRKLNKSAPPPVGWIYAVRTALGMSRRQLGKRLKVSAQSIKDLEENEASGTVSLNRLKMAGQALGLQFNYSLRPMAGSLQKILEQAAQKTAKEIVERTSANMRLEQQGNSPERLKKAVRDKTAELIREIPAYLWE</sequence>
<dbReference type="GO" id="GO:0003677">
    <property type="term" value="F:DNA binding"/>
    <property type="evidence" value="ECO:0007669"/>
    <property type="project" value="InterPro"/>
</dbReference>
<dbReference type="NCBIfam" id="TIGR02612">
    <property type="entry name" value="mob_myst_A"/>
    <property type="match status" value="1"/>
</dbReference>
<protein>
    <submittedName>
        <fullName evidence="2">Helix-turn-helix XRE-family transcriptional regulators</fullName>
    </submittedName>
</protein>
<dbReference type="SMART" id="SM00530">
    <property type="entry name" value="HTH_XRE"/>
    <property type="match status" value="1"/>
</dbReference>
<dbReference type="PROSITE" id="PS50943">
    <property type="entry name" value="HTH_CROC1"/>
    <property type="match status" value="1"/>
</dbReference>
<reference evidence="2 3" key="1">
    <citation type="journal article" date="2019" name="ISME J.">
        <title>Genome analyses of uncultured TG2/ZB3 bacteria in 'Margulisbacteria' specifically attached to ectosymbiotic spirochetes of protists in the termite gut.</title>
        <authorList>
            <person name="Utami Y.D."/>
            <person name="Kuwahara H."/>
            <person name="Igai K."/>
            <person name="Murakami T."/>
            <person name="Sugaya K."/>
            <person name="Morikawa T."/>
            <person name="Nagura Y."/>
            <person name="Yuki M."/>
            <person name="Deevong P."/>
            <person name="Inoue T."/>
            <person name="Kihara K."/>
            <person name="Lo N."/>
            <person name="Yamada A."/>
            <person name="Ohkuma M."/>
            <person name="Hongoh Y."/>
        </authorList>
    </citation>
    <scope>NUCLEOTIDE SEQUENCE [LARGE SCALE GENOMIC DNA]</scope>
    <source>
        <strain evidence="2">NkOx7-02</strain>
    </source>
</reference>
<dbReference type="InterPro" id="IPR013435">
    <property type="entry name" value="Mobile_mystery_prot_A"/>
</dbReference>
<proteinExistence type="predicted"/>
<dbReference type="Proteomes" id="UP000275925">
    <property type="component" value="Unassembled WGS sequence"/>
</dbReference>
<dbReference type="Gene3D" id="1.10.260.40">
    <property type="entry name" value="lambda repressor-like DNA-binding domains"/>
    <property type="match status" value="1"/>
</dbReference>
<accession>A0A388TIT1</accession>
<organism evidence="2 3">
    <name type="scientific">Candidatus Termititenax persephonae</name>
    <dbReference type="NCBI Taxonomy" id="2218525"/>
    <lineage>
        <taxon>Bacteria</taxon>
        <taxon>Bacillati</taxon>
        <taxon>Candidatus Margulisiibacteriota</taxon>
        <taxon>Candidatus Termititenacia</taxon>
        <taxon>Candidatus Termititenacales</taxon>
        <taxon>Candidatus Termititenacaceae</taxon>
        <taxon>Candidatus Termititenax</taxon>
    </lineage>
</organism>
<evidence type="ECO:0000313" key="2">
    <source>
        <dbReference type="EMBL" id="GBR76734.1"/>
    </source>
</evidence>